<dbReference type="GO" id="GO:0016746">
    <property type="term" value="F:acyltransferase activity"/>
    <property type="evidence" value="ECO:0007669"/>
    <property type="project" value="UniProtKB-KW"/>
</dbReference>
<sequence>MASTRTLARLGHFATHTALPLARLGVDGLRKTLDDATIRLLGQDFEDRLRRVALPHASEGVDPFGLDPEWARYAIGVAAFFHRFYFRTDVSGIENVPPGRVLLVANHSGQLPFDGMLIAASLFLDAEPPRVMRSMVEKWTQTLPFVATFFSRVGQVVGVPENARRLLDMGAAILVFPEGTRGISKGFSSRYQLLDFGLGFMRLALETDTPIVPVAVIGGEEQYISLGNLESVSKALGMPTFPIIPQLLLPGGQLPLPTKYRIYFGEPMTFRGDPDDDDAVIQEKVALVKGRIQSMLNLGLKERKSIFW</sequence>
<dbReference type="Proteomes" id="UP000238348">
    <property type="component" value="Chromosome"/>
</dbReference>
<dbReference type="SUPFAM" id="SSF69593">
    <property type="entry name" value="Glycerol-3-phosphate (1)-acyltransferase"/>
    <property type="match status" value="1"/>
</dbReference>
<organism evidence="2 3">
    <name type="scientific">Sorangium cellulosum</name>
    <name type="common">Polyangium cellulosum</name>
    <dbReference type="NCBI Taxonomy" id="56"/>
    <lineage>
        <taxon>Bacteria</taxon>
        <taxon>Pseudomonadati</taxon>
        <taxon>Myxococcota</taxon>
        <taxon>Polyangia</taxon>
        <taxon>Polyangiales</taxon>
        <taxon>Polyangiaceae</taxon>
        <taxon>Sorangium</taxon>
    </lineage>
</organism>
<feature type="domain" description="Phospholipid/glycerol acyltransferase" evidence="1">
    <location>
        <begin position="101"/>
        <end position="219"/>
    </location>
</feature>
<dbReference type="InterPro" id="IPR002123">
    <property type="entry name" value="Plipid/glycerol_acylTrfase"/>
</dbReference>
<dbReference type="CDD" id="cd07987">
    <property type="entry name" value="LPLAT_MGAT-like"/>
    <property type="match status" value="1"/>
</dbReference>
<name>A0A2L0EWY4_SORCE</name>
<dbReference type="EMBL" id="CP012673">
    <property type="protein sequence ID" value="AUX43796.1"/>
    <property type="molecule type" value="Genomic_DNA"/>
</dbReference>
<evidence type="ECO:0000313" key="3">
    <source>
        <dbReference type="Proteomes" id="UP000238348"/>
    </source>
</evidence>
<dbReference type="RefSeq" id="WP_104982417.1">
    <property type="nucleotide sequence ID" value="NZ_CP012673.1"/>
</dbReference>
<dbReference type="AlphaFoldDB" id="A0A2L0EWY4"/>
<keyword evidence="2" id="KW-0808">Transferase</keyword>
<reference evidence="2 3" key="1">
    <citation type="submission" date="2015-09" db="EMBL/GenBank/DDBJ databases">
        <title>Sorangium comparison.</title>
        <authorList>
            <person name="Zaburannyi N."/>
            <person name="Bunk B."/>
            <person name="Overmann J."/>
            <person name="Mueller R."/>
        </authorList>
    </citation>
    <scope>NUCLEOTIDE SEQUENCE [LARGE SCALE GENOMIC DNA]</scope>
    <source>
        <strain evidence="2 3">So ce26</strain>
    </source>
</reference>
<dbReference type="OrthoDB" id="5241618at2"/>
<evidence type="ECO:0000259" key="1">
    <source>
        <dbReference type="SMART" id="SM00563"/>
    </source>
</evidence>
<dbReference type="Pfam" id="PF01553">
    <property type="entry name" value="Acyltransferase"/>
    <property type="match status" value="1"/>
</dbReference>
<proteinExistence type="predicted"/>
<dbReference type="PANTHER" id="PTHR22753:SF14">
    <property type="entry name" value="MONOACYLGLYCEROL_DIACYLGLYCEROL O-ACYLTRANSFERASE"/>
    <property type="match status" value="1"/>
</dbReference>
<evidence type="ECO:0000313" key="2">
    <source>
        <dbReference type="EMBL" id="AUX43796.1"/>
    </source>
</evidence>
<protein>
    <submittedName>
        <fullName evidence="2">Acyltransferase</fullName>
    </submittedName>
</protein>
<keyword evidence="2" id="KW-0012">Acyltransferase</keyword>
<gene>
    <name evidence="2" type="ORF">SOCE26_052510</name>
</gene>
<dbReference type="GO" id="GO:0016020">
    <property type="term" value="C:membrane"/>
    <property type="evidence" value="ECO:0007669"/>
    <property type="project" value="TreeGrafter"/>
</dbReference>
<accession>A0A2L0EWY4</accession>
<dbReference type="PANTHER" id="PTHR22753">
    <property type="entry name" value="TRANSMEMBRANE PROTEIN 68"/>
    <property type="match status" value="1"/>
</dbReference>
<dbReference type="SMART" id="SM00563">
    <property type="entry name" value="PlsC"/>
    <property type="match status" value="1"/>
</dbReference>